<dbReference type="Pfam" id="PF03006">
    <property type="entry name" value="HlyIII"/>
    <property type="match status" value="1"/>
</dbReference>
<feature type="transmembrane region" description="Helical" evidence="8">
    <location>
        <begin position="58"/>
        <end position="80"/>
    </location>
</feature>
<evidence type="ECO:0000256" key="3">
    <source>
        <dbReference type="ARBA" id="ARBA00022475"/>
    </source>
</evidence>
<evidence type="ECO:0000256" key="4">
    <source>
        <dbReference type="ARBA" id="ARBA00022692"/>
    </source>
</evidence>
<comment type="caution">
    <text evidence="9">The sequence shown here is derived from an EMBL/GenBank/DDBJ whole genome shotgun (WGS) entry which is preliminary data.</text>
</comment>
<feature type="transmembrane region" description="Helical" evidence="8">
    <location>
        <begin position="182"/>
        <end position="200"/>
    </location>
</feature>
<keyword evidence="6 8" id="KW-0472">Membrane</keyword>
<protein>
    <submittedName>
        <fullName evidence="9">Hemolysin III family protein</fullName>
    </submittedName>
</protein>
<evidence type="ECO:0000256" key="1">
    <source>
        <dbReference type="ARBA" id="ARBA00004651"/>
    </source>
</evidence>
<comment type="subcellular location">
    <subcellularLocation>
        <location evidence="1">Cell membrane</location>
        <topology evidence="1">Multi-pass membrane protein</topology>
    </subcellularLocation>
</comment>
<feature type="transmembrane region" description="Helical" evidence="8">
    <location>
        <begin position="153"/>
        <end position="175"/>
    </location>
</feature>
<dbReference type="NCBIfam" id="TIGR01065">
    <property type="entry name" value="hlyIII"/>
    <property type="match status" value="1"/>
</dbReference>
<keyword evidence="10" id="KW-1185">Reference proteome</keyword>
<evidence type="ECO:0000256" key="2">
    <source>
        <dbReference type="ARBA" id="ARBA00008488"/>
    </source>
</evidence>
<evidence type="ECO:0000313" key="10">
    <source>
        <dbReference type="Proteomes" id="UP001430755"/>
    </source>
</evidence>
<evidence type="ECO:0000256" key="6">
    <source>
        <dbReference type="ARBA" id="ARBA00023136"/>
    </source>
</evidence>
<proteinExistence type="inferred from homology"/>
<dbReference type="PANTHER" id="PTHR20855">
    <property type="entry name" value="ADIPOR/PROGESTIN RECEPTOR-RELATED"/>
    <property type="match status" value="1"/>
</dbReference>
<organism evidence="9 10">
    <name type="scientific">Adlercreutzia faecimuris</name>
    <dbReference type="NCBI Taxonomy" id="2897341"/>
    <lineage>
        <taxon>Bacteria</taxon>
        <taxon>Bacillati</taxon>
        <taxon>Actinomycetota</taxon>
        <taxon>Coriobacteriia</taxon>
        <taxon>Eggerthellales</taxon>
        <taxon>Eggerthellaceae</taxon>
        <taxon>Adlercreutzia</taxon>
    </lineage>
</organism>
<evidence type="ECO:0000313" key="9">
    <source>
        <dbReference type="EMBL" id="MCI2240830.1"/>
    </source>
</evidence>
<evidence type="ECO:0000256" key="8">
    <source>
        <dbReference type="SAM" id="Phobius"/>
    </source>
</evidence>
<dbReference type="InterPro" id="IPR004254">
    <property type="entry name" value="AdipoR/HlyIII-related"/>
</dbReference>
<gene>
    <name evidence="9" type="ORF">LPT13_00450</name>
</gene>
<feature type="transmembrane region" description="Helical" evidence="8">
    <location>
        <begin position="236"/>
        <end position="256"/>
    </location>
</feature>
<dbReference type="InterPro" id="IPR005744">
    <property type="entry name" value="Hy-lIII"/>
</dbReference>
<sequence length="257" mass="27350">MSKSSADKAGGRSSRSSKAYLTVAPAGAPASGGSVPAPATGGRRAKRSAREYTLGEEIANSVTHGIGACLAVAALVVLIVKSVMDGGGILLFAALVYGISLLLEYLMSTLYHAIAHEGAKRVFKVLDHSCIYLLIAGSYTPFCLVTLGQVGGVWLAVFVWAVTIAGIACEAFWTFRPRWVSALLYVLLGWSVVFFLPQLWELLAAPGFWLLAAGGISYTVGAVFYVLKKVPYMHSVFHVFVLAGSVLQFLSIILFVI</sequence>
<dbReference type="PANTHER" id="PTHR20855:SF3">
    <property type="entry name" value="LD03007P"/>
    <property type="match status" value="1"/>
</dbReference>
<accession>A0ABS9WDH4</accession>
<keyword evidence="4 8" id="KW-0812">Transmembrane</keyword>
<feature type="compositionally biased region" description="Low complexity" evidence="7">
    <location>
        <begin position="25"/>
        <end position="42"/>
    </location>
</feature>
<evidence type="ECO:0000256" key="7">
    <source>
        <dbReference type="SAM" id="MobiDB-lite"/>
    </source>
</evidence>
<dbReference type="RefSeq" id="WP_242162442.1">
    <property type="nucleotide sequence ID" value="NZ_JAJMLW010000001.1"/>
</dbReference>
<keyword evidence="5 8" id="KW-1133">Transmembrane helix</keyword>
<feature type="transmembrane region" description="Helical" evidence="8">
    <location>
        <begin position="86"/>
        <end position="108"/>
    </location>
</feature>
<feature type="transmembrane region" description="Helical" evidence="8">
    <location>
        <begin position="206"/>
        <end position="227"/>
    </location>
</feature>
<keyword evidence="3" id="KW-1003">Cell membrane</keyword>
<reference evidence="9" key="1">
    <citation type="submission" date="2021-11" db="EMBL/GenBank/DDBJ databases">
        <title>A Novel Adlercreutzia Species, isolated from a Allomyrina dichotoma larva feces.</title>
        <authorList>
            <person name="Suh M.K."/>
        </authorList>
    </citation>
    <scope>NUCLEOTIDE SEQUENCE</scope>
    <source>
        <strain evidence="9">JBNU-10</strain>
    </source>
</reference>
<dbReference type="EMBL" id="JAJMLW010000001">
    <property type="protein sequence ID" value="MCI2240830.1"/>
    <property type="molecule type" value="Genomic_DNA"/>
</dbReference>
<feature type="transmembrane region" description="Helical" evidence="8">
    <location>
        <begin position="129"/>
        <end position="147"/>
    </location>
</feature>
<dbReference type="Proteomes" id="UP001430755">
    <property type="component" value="Unassembled WGS sequence"/>
</dbReference>
<feature type="region of interest" description="Disordered" evidence="7">
    <location>
        <begin position="25"/>
        <end position="46"/>
    </location>
</feature>
<comment type="similarity">
    <text evidence="2">Belongs to the UPF0073 (Hly-III) family.</text>
</comment>
<name>A0ABS9WDH4_9ACTN</name>
<evidence type="ECO:0000256" key="5">
    <source>
        <dbReference type="ARBA" id="ARBA00022989"/>
    </source>
</evidence>